<reference evidence="2 3" key="1">
    <citation type="submission" date="2017-07" db="EMBL/GenBank/DDBJ databases">
        <title>Amycolatopsis antarcticus sp. nov., isolated from the surface of an Antarcticus brown macroalga.</title>
        <authorList>
            <person name="Wang J."/>
            <person name="Leiva S."/>
            <person name="Huang J."/>
            <person name="Huang Y."/>
        </authorList>
    </citation>
    <scope>NUCLEOTIDE SEQUENCE [LARGE SCALE GENOMIC DNA]</scope>
    <source>
        <strain evidence="2 3">AU-G6</strain>
    </source>
</reference>
<dbReference type="RefSeq" id="WP_094860595.1">
    <property type="nucleotide sequence ID" value="NZ_NKYE01000001.1"/>
</dbReference>
<protein>
    <recommendedName>
        <fullName evidence="4">GatB/YqeY</fullName>
    </recommendedName>
</protein>
<gene>
    <name evidence="2" type="ORF">CFN78_00885</name>
</gene>
<dbReference type="InterPro" id="IPR019004">
    <property type="entry name" value="YqeY/Aim41"/>
</dbReference>
<organism evidence="2 3">
    <name type="scientific">Amycolatopsis antarctica</name>
    <dbReference type="NCBI Taxonomy" id="1854586"/>
    <lineage>
        <taxon>Bacteria</taxon>
        <taxon>Bacillati</taxon>
        <taxon>Actinomycetota</taxon>
        <taxon>Actinomycetes</taxon>
        <taxon>Pseudonocardiales</taxon>
        <taxon>Pseudonocardiaceae</taxon>
        <taxon>Amycolatopsis</taxon>
    </lineage>
</organism>
<accession>A0A263D8J4</accession>
<dbReference type="Gene3D" id="1.10.1510.10">
    <property type="entry name" value="Uncharacterised protein YqeY/AIM41 PF09424, N-terminal domain"/>
    <property type="match status" value="1"/>
</dbReference>
<dbReference type="PANTHER" id="PTHR28055">
    <property type="entry name" value="ALTERED INHERITANCE OF MITOCHONDRIA PROTEIN 41, MITOCHONDRIAL"/>
    <property type="match status" value="1"/>
</dbReference>
<evidence type="ECO:0000256" key="1">
    <source>
        <dbReference type="SAM" id="MobiDB-lite"/>
    </source>
</evidence>
<dbReference type="AlphaFoldDB" id="A0A263D8J4"/>
<dbReference type="InterPro" id="IPR042184">
    <property type="entry name" value="YqeY/Aim41_N"/>
</dbReference>
<keyword evidence="3" id="KW-1185">Reference proteome</keyword>
<dbReference type="PANTHER" id="PTHR28055:SF1">
    <property type="entry name" value="ALTERED INHERITANCE OF MITOCHONDRIA PROTEIN 41, MITOCHONDRIAL"/>
    <property type="match status" value="1"/>
</dbReference>
<evidence type="ECO:0008006" key="4">
    <source>
        <dbReference type="Google" id="ProtNLM"/>
    </source>
</evidence>
<dbReference type="Pfam" id="PF09424">
    <property type="entry name" value="YqeY"/>
    <property type="match status" value="1"/>
</dbReference>
<evidence type="ECO:0000313" key="2">
    <source>
        <dbReference type="EMBL" id="OZM74810.1"/>
    </source>
</evidence>
<name>A0A263D8J4_9PSEU</name>
<evidence type="ECO:0000313" key="3">
    <source>
        <dbReference type="Proteomes" id="UP000242444"/>
    </source>
</evidence>
<dbReference type="InParanoid" id="A0A263D8J4"/>
<comment type="caution">
    <text evidence="2">The sequence shown here is derived from an EMBL/GenBank/DDBJ whole genome shotgun (WGS) entry which is preliminary data.</text>
</comment>
<feature type="compositionally biased region" description="Low complexity" evidence="1">
    <location>
        <begin position="52"/>
        <end position="61"/>
    </location>
</feature>
<feature type="region of interest" description="Disordered" evidence="1">
    <location>
        <begin position="32"/>
        <end position="65"/>
    </location>
</feature>
<sequence length="118" mass="12491">MRTTMRQDLTTALKARDRVAVAALRSALAAIENAEAPPAETADRSGEGGHVAGASAGVGSTEVERLPLTESELRAVVEAEVRERSAAAAEYTRLGQADAAERLRAEAEVLNRYLHPVP</sequence>
<proteinExistence type="predicted"/>
<dbReference type="Proteomes" id="UP000242444">
    <property type="component" value="Unassembled WGS sequence"/>
</dbReference>
<dbReference type="EMBL" id="NKYE01000001">
    <property type="protein sequence ID" value="OZM74810.1"/>
    <property type="molecule type" value="Genomic_DNA"/>
</dbReference>
<dbReference type="FunCoup" id="A0A263D8J4">
    <property type="interactions" value="1"/>
</dbReference>